<dbReference type="InterPro" id="IPR034113">
    <property type="entry name" value="SCP_GAPR1-like"/>
</dbReference>
<dbReference type="InterPro" id="IPR018244">
    <property type="entry name" value="Allrgn_V5/Tpx1_CS"/>
</dbReference>
<feature type="domain" description="SCP" evidence="2">
    <location>
        <begin position="86"/>
        <end position="230"/>
    </location>
</feature>
<evidence type="ECO:0000256" key="1">
    <source>
        <dbReference type="SAM" id="SignalP"/>
    </source>
</evidence>
<feature type="signal peptide" evidence="1">
    <location>
        <begin position="1"/>
        <end position="23"/>
    </location>
</feature>
<evidence type="ECO:0000313" key="4">
    <source>
        <dbReference type="Proteomes" id="UP000708208"/>
    </source>
</evidence>
<keyword evidence="1" id="KW-0732">Signal</keyword>
<reference evidence="3" key="1">
    <citation type="submission" date="2021-06" db="EMBL/GenBank/DDBJ databases">
        <authorList>
            <person name="Hodson N. C."/>
            <person name="Mongue J. A."/>
            <person name="Jaron S. K."/>
        </authorList>
    </citation>
    <scope>NUCLEOTIDE SEQUENCE</scope>
</reference>
<dbReference type="GO" id="GO:0005576">
    <property type="term" value="C:extracellular region"/>
    <property type="evidence" value="ECO:0007669"/>
    <property type="project" value="InterPro"/>
</dbReference>
<dbReference type="EMBL" id="CAJVCH010433972">
    <property type="protein sequence ID" value="CAG7818915.1"/>
    <property type="molecule type" value="Genomic_DNA"/>
</dbReference>
<dbReference type="Pfam" id="PF00188">
    <property type="entry name" value="CAP"/>
    <property type="match status" value="1"/>
</dbReference>
<dbReference type="PANTHER" id="PTHR10334">
    <property type="entry name" value="CYSTEINE-RICH SECRETORY PROTEIN-RELATED"/>
    <property type="match status" value="1"/>
</dbReference>
<dbReference type="AlphaFoldDB" id="A0A8J2KQL7"/>
<sequence length="331" mass="37989">MFKFRSVFVSLIAGGFLLQFTTSQELFESTDFESHVKFTTDFENATTQDSSSTSSAPEALFKDHPAKRGRTGRYYQESAQVATDFNWIRQSISRHNQFRYYHSAPPLRFNISLCQISQAYANRMARENLWGHNYNVLNKYGLGENLAKYTQSGSKRYVNSSVSVDLWYREIGDYDFRSGRPLYNRAVGHFTQLVWRSTYQMGTAFAIRRQGNRNVVFVVANYYPRGNVNGGYISNVLPRRRFGKSIDPEKDSWSLEQVNRENDEAIDRAKVDLERLHFEAFKDFEELTEELEISPATVSTVQKEFKSSSSTGALACTLMTIVLTGMITIIL</sequence>
<proteinExistence type="predicted"/>
<dbReference type="InterPro" id="IPR014044">
    <property type="entry name" value="CAP_dom"/>
</dbReference>
<dbReference type="InterPro" id="IPR001283">
    <property type="entry name" value="CRISP-related"/>
</dbReference>
<evidence type="ECO:0000259" key="2">
    <source>
        <dbReference type="SMART" id="SM00198"/>
    </source>
</evidence>
<dbReference type="OrthoDB" id="337038at2759"/>
<keyword evidence="4" id="KW-1185">Reference proteome</keyword>
<accession>A0A8J2KQL7</accession>
<organism evidence="3 4">
    <name type="scientific">Allacma fusca</name>
    <dbReference type="NCBI Taxonomy" id="39272"/>
    <lineage>
        <taxon>Eukaryota</taxon>
        <taxon>Metazoa</taxon>
        <taxon>Ecdysozoa</taxon>
        <taxon>Arthropoda</taxon>
        <taxon>Hexapoda</taxon>
        <taxon>Collembola</taxon>
        <taxon>Symphypleona</taxon>
        <taxon>Sminthuridae</taxon>
        <taxon>Allacma</taxon>
    </lineage>
</organism>
<comment type="caution">
    <text evidence="3">The sequence shown here is derived from an EMBL/GenBank/DDBJ whole genome shotgun (WGS) entry which is preliminary data.</text>
</comment>
<dbReference type="SMART" id="SM00198">
    <property type="entry name" value="SCP"/>
    <property type="match status" value="1"/>
</dbReference>
<dbReference type="PROSITE" id="PS01009">
    <property type="entry name" value="CRISP_1"/>
    <property type="match status" value="1"/>
</dbReference>
<protein>
    <recommendedName>
        <fullName evidence="2">SCP domain-containing protein</fullName>
    </recommendedName>
</protein>
<evidence type="ECO:0000313" key="3">
    <source>
        <dbReference type="EMBL" id="CAG7818915.1"/>
    </source>
</evidence>
<feature type="chain" id="PRO_5035230380" description="SCP domain-containing protein" evidence="1">
    <location>
        <begin position="24"/>
        <end position="331"/>
    </location>
</feature>
<gene>
    <name evidence="3" type="ORF">AFUS01_LOCUS29392</name>
</gene>
<name>A0A8J2KQL7_9HEXA</name>
<dbReference type="CDD" id="cd05382">
    <property type="entry name" value="CAP_GAPR1-like"/>
    <property type="match status" value="1"/>
</dbReference>
<dbReference type="Proteomes" id="UP000708208">
    <property type="component" value="Unassembled WGS sequence"/>
</dbReference>